<dbReference type="AlphaFoldDB" id="A0A9X2QB61"/>
<comment type="caution">
    <text evidence="2">The sequence shown here is derived from an EMBL/GenBank/DDBJ whole genome shotgun (WGS) entry which is preliminary data.</text>
</comment>
<gene>
    <name evidence="2" type="ORF">GGP61_001396</name>
</gene>
<reference evidence="2" key="1">
    <citation type="submission" date="2022-08" db="EMBL/GenBank/DDBJ databases">
        <title>Genomic Encyclopedia of Type Strains, Phase V (KMG-V): Genome sequencing to study the core and pangenomes of soil and plant-associated prokaryotes.</title>
        <authorList>
            <person name="Whitman W."/>
        </authorList>
    </citation>
    <scope>NUCLEOTIDE SEQUENCE</scope>
    <source>
        <strain evidence="2">SP3049</strain>
    </source>
</reference>
<dbReference type="RefSeq" id="WP_259123641.1">
    <property type="nucleotide sequence ID" value="NZ_JANTZO010000005.1"/>
</dbReference>
<accession>A0A9X2QB61</accession>
<organism evidence="2 3">
    <name type="scientific">Salinibacter ruber</name>
    <dbReference type="NCBI Taxonomy" id="146919"/>
    <lineage>
        <taxon>Bacteria</taxon>
        <taxon>Pseudomonadati</taxon>
        <taxon>Rhodothermota</taxon>
        <taxon>Rhodothermia</taxon>
        <taxon>Rhodothermales</taxon>
        <taxon>Salinibacteraceae</taxon>
        <taxon>Salinibacter</taxon>
    </lineage>
</organism>
<name>A0A9X2QB61_9BACT</name>
<feature type="region of interest" description="Disordered" evidence="1">
    <location>
        <begin position="45"/>
        <end position="73"/>
    </location>
</feature>
<proteinExistence type="predicted"/>
<evidence type="ECO:0000256" key="1">
    <source>
        <dbReference type="SAM" id="MobiDB-lite"/>
    </source>
</evidence>
<evidence type="ECO:0000313" key="2">
    <source>
        <dbReference type="EMBL" id="MCS3709792.1"/>
    </source>
</evidence>
<sequence>MSRPDPAFDPGDDVIFEDPHLGDREVTITRRTWESYTETWTYRHKAHDTGHHTVGHHAESHYRDREDGATSEH</sequence>
<feature type="compositionally biased region" description="Basic and acidic residues" evidence="1">
    <location>
        <begin position="47"/>
        <end position="73"/>
    </location>
</feature>
<protein>
    <submittedName>
        <fullName evidence="2">Uncharacterized protein</fullName>
    </submittedName>
</protein>
<dbReference type="Proteomes" id="UP001155057">
    <property type="component" value="Unassembled WGS sequence"/>
</dbReference>
<dbReference type="EMBL" id="JANUAE010000004">
    <property type="protein sequence ID" value="MCS3709792.1"/>
    <property type="molecule type" value="Genomic_DNA"/>
</dbReference>
<evidence type="ECO:0000313" key="3">
    <source>
        <dbReference type="Proteomes" id="UP001155057"/>
    </source>
</evidence>